<feature type="region of interest" description="Disordered" evidence="1">
    <location>
        <begin position="34"/>
        <end position="151"/>
    </location>
</feature>
<name>A0ABR2S924_9ROSI</name>
<sequence>MLAALLTLISFYQLIIRWFGPYFGLMGQQMNEMNPNHQREIGDDNPDDGDKDQMDIDTPSVGDKDQMDIDTPSVGDKDQMYIDTPSVGDKDQMDIDTSSVSDKDQMDIDTSSVPSVGDDLMNIQDRMDIDQNLSDRDVDLMDIPEQHDQQE</sequence>
<dbReference type="Proteomes" id="UP001396334">
    <property type="component" value="Unassembled WGS sequence"/>
</dbReference>
<comment type="caution">
    <text evidence="2">The sequence shown here is derived from an EMBL/GenBank/DDBJ whole genome shotgun (WGS) entry which is preliminary data.</text>
</comment>
<evidence type="ECO:0000313" key="2">
    <source>
        <dbReference type="EMBL" id="KAK9021746.1"/>
    </source>
</evidence>
<accession>A0ABR2S924</accession>
<protein>
    <submittedName>
        <fullName evidence="2">Uncharacterized protein</fullName>
    </submittedName>
</protein>
<proteinExistence type="predicted"/>
<organism evidence="2 3">
    <name type="scientific">Hibiscus sabdariffa</name>
    <name type="common">roselle</name>
    <dbReference type="NCBI Taxonomy" id="183260"/>
    <lineage>
        <taxon>Eukaryota</taxon>
        <taxon>Viridiplantae</taxon>
        <taxon>Streptophyta</taxon>
        <taxon>Embryophyta</taxon>
        <taxon>Tracheophyta</taxon>
        <taxon>Spermatophyta</taxon>
        <taxon>Magnoliopsida</taxon>
        <taxon>eudicotyledons</taxon>
        <taxon>Gunneridae</taxon>
        <taxon>Pentapetalae</taxon>
        <taxon>rosids</taxon>
        <taxon>malvids</taxon>
        <taxon>Malvales</taxon>
        <taxon>Malvaceae</taxon>
        <taxon>Malvoideae</taxon>
        <taxon>Hibiscus</taxon>
    </lineage>
</organism>
<dbReference type="EMBL" id="JBBPBN010000016">
    <property type="protein sequence ID" value="KAK9021746.1"/>
    <property type="molecule type" value="Genomic_DNA"/>
</dbReference>
<feature type="compositionally biased region" description="Basic and acidic residues" evidence="1">
    <location>
        <begin position="125"/>
        <end position="151"/>
    </location>
</feature>
<keyword evidence="3" id="KW-1185">Reference proteome</keyword>
<gene>
    <name evidence="2" type="ORF">V6N11_011717</name>
</gene>
<evidence type="ECO:0000313" key="3">
    <source>
        <dbReference type="Proteomes" id="UP001396334"/>
    </source>
</evidence>
<evidence type="ECO:0000256" key="1">
    <source>
        <dbReference type="SAM" id="MobiDB-lite"/>
    </source>
</evidence>
<reference evidence="2 3" key="1">
    <citation type="journal article" date="2024" name="G3 (Bethesda)">
        <title>Genome assembly of Hibiscus sabdariffa L. provides insights into metabolisms of medicinal natural products.</title>
        <authorList>
            <person name="Kim T."/>
        </authorList>
    </citation>
    <scope>NUCLEOTIDE SEQUENCE [LARGE SCALE GENOMIC DNA]</scope>
    <source>
        <strain evidence="2">TK-2024</strain>
        <tissue evidence="2">Old leaves</tissue>
    </source>
</reference>